<evidence type="ECO:0000256" key="1">
    <source>
        <dbReference type="SAM" id="Phobius"/>
    </source>
</evidence>
<dbReference type="AlphaFoldDB" id="A0A9P8IGJ3"/>
<name>A0A9P8IGJ3_9PEZI</name>
<organism evidence="2 3">
    <name type="scientific">Trichoglossum hirsutum</name>
    <dbReference type="NCBI Taxonomy" id="265104"/>
    <lineage>
        <taxon>Eukaryota</taxon>
        <taxon>Fungi</taxon>
        <taxon>Dikarya</taxon>
        <taxon>Ascomycota</taxon>
        <taxon>Pezizomycotina</taxon>
        <taxon>Geoglossomycetes</taxon>
        <taxon>Geoglossales</taxon>
        <taxon>Geoglossaceae</taxon>
        <taxon>Trichoglossum</taxon>
    </lineage>
</organism>
<feature type="transmembrane region" description="Helical" evidence="1">
    <location>
        <begin position="197"/>
        <end position="220"/>
    </location>
</feature>
<keyword evidence="1" id="KW-0472">Membrane</keyword>
<proteinExistence type="predicted"/>
<dbReference type="Proteomes" id="UP000750711">
    <property type="component" value="Unassembled WGS sequence"/>
</dbReference>
<gene>
    <name evidence="2" type="ORF">GP486_006711</name>
</gene>
<reference evidence="2" key="1">
    <citation type="submission" date="2021-03" db="EMBL/GenBank/DDBJ databases">
        <title>Comparative genomics and phylogenomic investigation of the class Geoglossomycetes provide insights into ecological specialization and systematics.</title>
        <authorList>
            <person name="Melie T."/>
            <person name="Pirro S."/>
            <person name="Miller A.N."/>
            <person name="Quandt A."/>
        </authorList>
    </citation>
    <scope>NUCLEOTIDE SEQUENCE</scope>
    <source>
        <strain evidence="2">CAQ_001_2017</strain>
    </source>
</reference>
<evidence type="ECO:0000313" key="3">
    <source>
        <dbReference type="Proteomes" id="UP000750711"/>
    </source>
</evidence>
<protein>
    <submittedName>
        <fullName evidence="2">Uncharacterized protein</fullName>
    </submittedName>
</protein>
<keyword evidence="1" id="KW-1133">Transmembrane helix</keyword>
<dbReference type="EMBL" id="JAGHQM010001602">
    <property type="protein sequence ID" value="KAH0553099.1"/>
    <property type="molecule type" value="Genomic_DNA"/>
</dbReference>
<sequence length="368" mass="42306">MTEPRSDPIFPTDLNTTGHSGDLSSTFYMRNWPSATALGCVDSLEQCVPDRTICSNISGQRERFSPRDSQKQRYYNLRNPFYPAITFLAALSYYRSDTYWTNANIEERGLDAWRKTTELGFSLGLDQNQWQIEAQKIFNISLARYQLNIMAIARGERIGGGVKEYNAFTLDGFKDGGFRSVCQTIKIGGAGWKNIDLCWFVTFLLLSVCLIVGSFELVGVLVSVRVWKGICEIAKFFFTALLVPMYQKMASIRWRDILVKILGYFQLAANGFGHVMDRTRDLLIRISDRFQLAAERFGYTVNWSWNWDLLVIILGRFQPAASRFGHINRDLLIKSLSYFKSAANEFGYVVNWSWDLLVKLLDRFLSRF</sequence>
<keyword evidence="1" id="KW-0812">Transmembrane</keyword>
<keyword evidence="3" id="KW-1185">Reference proteome</keyword>
<accession>A0A9P8IGJ3</accession>
<evidence type="ECO:0000313" key="2">
    <source>
        <dbReference type="EMBL" id="KAH0553099.1"/>
    </source>
</evidence>
<comment type="caution">
    <text evidence="2">The sequence shown here is derived from an EMBL/GenBank/DDBJ whole genome shotgun (WGS) entry which is preliminary data.</text>
</comment>